<keyword evidence="1" id="KW-1133">Transmembrane helix</keyword>
<organism evidence="2 3">
    <name type="scientific">Plasmodium falciparum MaliPS096_E11</name>
    <dbReference type="NCBI Taxonomy" id="1036727"/>
    <lineage>
        <taxon>Eukaryota</taxon>
        <taxon>Sar</taxon>
        <taxon>Alveolata</taxon>
        <taxon>Apicomplexa</taxon>
        <taxon>Aconoidasida</taxon>
        <taxon>Haemosporida</taxon>
        <taxon>Plasmodiidae</taxon>
        <taxon>Plasmodium</taxon>
        <taxon>Plasmodium (Laverania)</taxon>
    </lineage>
</organism>
<dbReference type="EMBL" id="KI925625">
    <property type="protein sequence ID" value="ETW46586.1"/>
    <property type="molecule type" value="Genomic_DNA"/>
</dbReference>
<accession>A0A024WJ84</accession>
<evidence type="ECO:0000313" key="3">
    <source>
        <dbReference type="Proteomes" id="UP000030699"/>
    </source>
</evidence>
<dbReference type="AlphaFoldDB" id="A0A024WJ84"/>
<sequence length="281" mass="33631">MLYTKETDLLLKFLKYGKKNIISKNNLNINGKCPNMQSFCTYLLDSKNIMRNTFMDKGMSTFSNKSSYLIIKDIGKYFFTTTSRVHFNMTTKDISNNSVTRAYSKDVSIFENPNVIILFDKNRRETIGERIYRYLDITGFLTRYNNRKEWLLDLDPYTRLSTVMLTEYERKLMIFLKFHVYLLFVICMYLWYHAQVHFSMKPPCPKPVAYGHMDGRKRDFTWHGKLFFIYPKMRCKECRWLDIQCKKECFEKLKLEGHKFIINNGDPLSVPKTVLYPSHFH</sequence>
<reference evidence="2 3" key="1">
    <citation type="submission" date="2013-02" db="EMBL/GenBank/DDBJ databases">
        <title>The Genome Annotation of Plasmodium falciparum MaliPS096_E11.</title>
        <authorList>
            <consortium name="The Broad Institute Genome Sequencing Platform"/>
            <consortium name="The Broad Institute Genome Sequencing Center for Infectious Disease"/>
            <person name="Neafsey D."/>
            <person name="Hoffman S."/>
            <person name="Volkman S."/>
            <person name="Rosenthal P."/>
            <person name="Walker B."/>
            <person name="Young S.K."/>
            <person name="Zeng Q."/>
            <person name="Gargeya S."/>
            <person name="Fitzgerald M."/>
            <person name="Haas B."/>
            <person name="Abouelleil A."/>
            <person name="Allen A.W."/>
            <person name="Alvarado L."/>
            <person name="Arachchi H.M."/>
            <person name="Berlin A.M."/>
            <person name="Chapman S.B."/>
            <person name="Gainer-Dewar J."/>
            <person name="Goldberg J."/>
            <person name="Griggs A."/>
            <person name="Gujja S."/>
            <person name="Hansen M."/>
            <person name="Howarth C."/>
            <person name="Imamovic A."/>
            <person name="Ireland A."/>
            <person name="Larimer J."/>
            <person name="McCowan C."/>
            <person name="Murphy C."/>
            <person name="Pearson M."/>
            <person name="Poon T.W."/>
            <person name="Priest M."/>
            <person name="Roberts A."/>
            <person name="Saif S."/>
            <person name="Shea T."/>
            <person name="Sisk P."/>
            <person name="Sykes S."/>
            <person name="Wortman J."/>
            <person name="Nusbaum C."/>
            <person name="Birren B."/>
        </authorList>
    </citation>
    <scope>NUCLEOTIDE SEQUENCE [LARGE SCALE GENOMIC DNA]</scope>
    <source>
        <strain evidence="2 3">MaliPS096_E11</strain>
    </source>
</reference>
<dbReference type="OrthoDB" id="444121at2759"/>
<evidence type="ECO:0000313" key="2">
    <source>
        <dbReference type="EMBL" id="ETW46586.1"/>
    </source>
</evidence>
<name>A0A024WJ84_PLAFA</name>
<dbReference type="Proteomes" id="UP000030699">
    <property type="component" value="Unassembled WGS sequence"/>
</dbReference>
<feature type="transmembrane region" description="Helical" evidence="1">
    <location>
        <begin position="174"/>
        <end position="192"/>
    </location>
</feature>
<protein>
    <submittedName>
        <fullName evidence="2">Uncharacterized protein</fullName>
    </submittedName>
</protein>
<keyword evidence="1" id="KW-0472">Membrane</keyword>
<reference evidence="2 3" key="2">
    <citation type="submission" date="2013-02" db="EMBL/GenBank/DDBJ databases">
        <title>The Genome Sequence of Plasmodium falciparum MaliPS096_E11.</title>
        <authorList>
            <consortium name="The Broad Institute Genome Sequencing Platform"/>
            <consortium name="The Broad Institute Genome Sequencing Center for Infectious Disease"/>
            <person name="Neafsey D."/>
            <person name="Cheeseman I."/>
            <person name="Volkman S."/>
            <person name="Adams J."/>
            <person name="Walker B."/>
            <person name="Young S.K."/>
            <person name="Zeng Q."/>
            <person name="Gargeya S."/>
            <person name="Fitzgerald M."/>
            <person name="Haas B."/>
            <person name="Abouelleil A."/>
            <person name="Alvarado L."/>
            <person name="Arachchi H.M."/>
            <person name="Berlin A.M."/>
            <person name="Chapman S.B."/>
            <person name="Dewar J."/>
            <person name="Goldberg J."/>
            <person name="Griggs A."/>
            <person name="Gujja S."/>
            <person name="Hansen M."/>
            <person name="Howarth C."/>
            <person name="Imamovic A."/>
            <person name="Larimer J."/>
            <person name="McCowan C."/>
            <person name="Murphy C."/>
            <person name="Neiman D."/>
            <person name="Pearson M."/>
            <person name="Priest M."/>
            <person name="Roberts A."/>
            <person name="Saif S."/>
            <person name="Shea T."/>
            <person name="Sisk P."/>
            <person name="Sykes S."/>
            <person name="Wortman J."/>
            <person name="Nusbaum C."/>
            <person name="Birren B."/>
        </authorList>
    </citation>
    <scope>NUCLEOTIDE SEQUENCE [LARGE SCALE GENOMIC DNA]</scope>
    <source>
        <strain evidence="2 3">MaliPS096_E11</strain>
    </source>
</reference>
<proteinExistence type="predicted"/>
<gene>
    <name evidence="2" type="ORF">PFMALIP_05489</name>
</gene>
<keyword evidence="1" id="KW-0812">Transmembrane</keyword>
<evidence type="ECO:0000256" key="1">
    <source>
        <dbReference type="SAM" id="Phobius"/>
    </source>
</evidence>